<evidence type="ECO:0000313" key="3">
    <source>
        <dbReference type="Proteomes" id="UP001243330"/>
    </source>
</evidence>
<dbReference type="InterPro" id="IPR036291">
    <property type="entry name" value="NAD(P)-bd_dom_sf"/>
</dbReference>
<feature type="region of interest" description="Disordered" evidence="1">
    <location>
        <begin position="136"/>
        <end position="185"/>
    </location>
</feature>
<proteinExistence type="predicted"/>
<feature type="compositionally biased region" description="Polar residues" evidence="1">
    <location>
        <begin position="144"/>
        <end position="157"/>
    </location>
</feature>
<accession>A0AAD9E7W1</accession>
<comment type="caution">
    <text evidence="2">The sequence shown here is derived from an EMBL/GenBank/DDBJ whole genome shotgun (WGS) entry which is preliminary data.</text>
</comment>
<dbReference type="Proteomes" id="UP001243330">
    <property type="component" value="Unassembled WGS sequence"/>
</dbReference>
<evidence type="ECO:0000313" key="2">
    <source>
        <dbReference type="EMBL" id="KAK1838023.1"/>
    </source>
</evidence>
<protein>
    <submittedName>
        <fullName evidence="2">NmrA-like family protein</fullName>
    </submittedName>
</protein>
<dbReference type="EMBL" id="JAQOWY010000932">
    <property type="protein sequence ID" value="KAK1838023.1"/>
    <property type="molecule type" value="Genomic_DNA"/>
</dbReference>
<feature type="non-terminal residue" evidence="2">
    <location>
        <position position="213"/>
    </location>
</feature>
<organism evidence="2 3">
    <name type="scientific">Colletotrichum chrysophilum</name>
    <dbReference type="NCBI Taxonomy" id="1836956"/>
    <lineage>
        <taxon>Eukaryota</taxon>
        <taxon>Fungi</taxon>
        <taxon>Dikarya</taxon>
        <taxon>Ascomycota</taxon>
        <taxon>Pezizomycotina</taxon>
        <taxon>Sordariomycetes</taxon>
        <taxon>Hypocreomycetidae</taxon>
        <taxon>Glomerellales</taxon>
        <taxon>Glomerellaceae</taxon>
        <taxon>Colletotrichum</taxon>
        <taxon>Colletotrichum gloeosporioides species complex</taxon>
    </lineage>
</organism>
<evidence type="ECO:0000256" key="1">
    <source>
        <dbReference type="SAM" id="MobiDB-lite"/>
    </source>
</evidence>
<gene>
    <name evidence="2" type="ORF">CCHR01_19356</name>
</gene>
<name>A0AAD9E7W1_9PEZI</name>
<sequence>HLSPSVWSIDVGNRRAAIPGSGDDVISLTHSTDVVRLVVRSLDSEDWPEYSIVVGSDMTLNEALSIIQDIRGATFDVTYDSEERLSNDDATILEGLEGDAARQAKQMTSFFGRLTDIDRWRAAVRCAIILAEEGADPHRAGDSPTISAGVSNAVTPSEHTHKDGSNDTNDLIDSKQAEKNGVPPGPAVIRNVLLTVLGQYEDSWSQVLRAKHA</sequence>
<keyword evidence="3" id="KW-1185">Reference proteome</keyword>
<dbReference type="AlphaFoldDB" id="A0AAD9E7W1"/>
<reference evidence="2" key="1">
    <citation type="submission" date="2023-01" db="EMBL/GenBank/DDBJ databases">
        <title>Colletotrichum chrysophilum M932 genome sequence.</title>
        <authorList>
            <person name="Baroncelli R."/>
        </authorList>
    </citation>
    <scope>NUCLEOTIDE SEQUENCE</scope>
    <source>
        <strain evidence="2">M932</strain>
    </source>
</reference>
<dbReference type="Gene3D" id="3.40.50.720">
    <property type="entry name" value="NAD(P)-binding Rossmann-like Domain"/>
    <property type="match status" value="1"/>
</dbReference>
<dbReference type="SUPFAM" id="SSF51735">
    <property type="entry name" value="NAD(P)-binding Rossmann-fold domains"/>
    <property type="match status" value="1"/>
</dbReference>